<name>A0A765BWQ8_SALER</name>
<protein>
    <recommendedName>
        <fullName evidence="2">Tail fiber assembly protein</fullName>
    </recommendedName>
</protein>
<dbReference type="AlphaFoldDB" id="A0A765BWQ8"/>
<evidence type="ECO:0000313" key="1">
    <source>
        <dbReference type="EMBL" id="HAG5376600.1"/>
    </source>
</evidence>
<proteinExistence type="predicted"/>
<reference evidence="1" key="2">
    <citation type="submission" date="2020-02" db="EMBL/GenBank/DDBJ databases">
        <authorList>
            <consortium name="NCBI Pathogen Detection Project"/>
        </authorList>
    </citation>
    <scope>NUCLEOTIDE SEQUENCE</scope>
    <source>
        <strain evidence="1">MA.CK_05/00002290</strain>
    </source>
</reference>
<comment type="caution">
    <text evidence="1">The sequence shown here is derived from an EMBL/GenBank/DDBJ whole genome shotgun (WGS) entry which is preliminary data.</text>
</comment>
<organism evidence="1">
    <name type="scientific">Salmonella enterica</name>
    <name type="common">Salmonella choleraesuis</name>
    <dbReference type="NCBI Taxonomy" id="28901"/>
    <lineage>
        <taxon>Bacteria</taxon>
        <taxon>Pseudomonadati</taxon>
        <taxon>Pseudomonadota</taxon>
        <taxon>Gammaproteobacteria</taxon>
        <taxon>Enterobacterales</taxon>
        <taxon>Enterobacteriaceae</taxon>
        <taxon>Salmonella</taxon>
    </lineage>
</organism>
<evidence type="ECO:0008006" key="2">
    <source>
        <dbReference type="Google" id="ProtNLM"/>
    </source>
</evidence>
<dbReference type="EMBL" id="DAAYQX010000006">
    <property type="protein sequence ID" value="HAG5376600.1"/>
    <property type="molecule type" value="Genomic_DNA"/>
</dbReference>
<sequence>MSYHHGMPFDPQNTDVKETDQFGRKYATRYCTGTGQRDVFPSPIHATEAARIKAQEISVAVSQIVIVQTRLLTSPKDTELNKYLEDWRRYLLEMYDINPANAPQQVGLWPKKPTEV</sequence>
<gene>
    <name evidence="1" type="ORF">G8P63_002836</name>
</gene>
<accession>A0A765BWQ8</accession>
<reference evidence="1" key="1">
    <citation type="journal article" date="2018" name="Genome Biol.">
        <title>SKESA: strategic k-mer extension for scrupulous assemblies.</title>
        <authorList>
            <person name="Souvorov A."/>
            <person name="Agarwala R."/>
            <person name="Lipman D.J."/>
        </authorList>
    </citation>
    <scope>NUCLEOTIDE SEQUENCE</scope>
    <source>
        <strain evidence="1">MA.CK_05/00002290</strain>
    </source>
</reference>